<evidence type="ECO:0000259" key="9">
    <source>
        <dbReference type="Pfam" id="PF12821"/>
    </source>
</evidence>
<dbReference type="InterPro" id="IPR050539">
    <property type="entry name" value="ThrE_Dicarb/AminoAcid_Exp"/>
</dbReference>
<dbReference type="PANTHER" id="PTHR34390:SF2">
    <property type="entry name" value="SUCCINATE TRANSPORTER SUBUNIT YJJP-RELATED"/>
    <property type="match status" value="1"/>
</dbReference>
<evidence type="ECO:0000256" key="5">
    <source>
        <dbReference type="ARBA" id="ARBA00023136"/>
    </source>
</evidence>
<protein>
    <recommendedName>
        <fullName evidence="12">Threonine/serine exporter-like N-terminal domain-containing protein</fullName>
    </recommendedName>
</protein>
<feature type="transmembrane region" description="Helical" evidence="7">
    <location>
        <begin position="228"/>
        <end position="253"/>
    </location>
</feature>
<evidence type="ECO:0000313" key="10">
    <source>
        <dbReference type="EMBL" id="EDK13173.1"/>
    </source>
</evidence>
<comment type="similarity">
    <text evidence="6">Belongs to the ThrE exporter (TC 2.A.79) family.</text>
</comment>
<dbReference type="Pfam" id="PF12821">
    <property type="entry name" value="ThrE_2"/>
    <property type="match status" value="1"/>
</dbReference>
<dbReference type="PANTHER" id="PTHR34390">
    <property type="entry name" value="UPF0442 PROTEIN YJJB-RELATED"/>
    <property type="match status" value="1"/>
</dbReference>
<gene>
    <name evidence="10" type="ORF">CGSHiR3021_00842</name>
</gene>
<evidence type="ECO:0000256" key="1">
    <source>
        <dbReference type="ARBA" id="ARBA00004651"/>
    </source>
</evidence>
<feature type="transmembrane region" description="Helical" evidence="7">
    <location>
        <begin position="114"/>
        <end position="131"/>
    </location>
</feature>
<dbReference type="InterPro" id="IPR024528">
    <property type="entry name" value="ThrE_2"/>
</dbReference>
<evidence type="ECO:0008006" key="12">
    <source>
        <dbReference type="Google" id="ProtNLM"/>
    </source>
</evidence>
<comment type="subcellular location">
    <subcellularLocation>
        <location evidence="1">Cell membrane</location>
        <topology evidence="1">Multi-pass membrane protein</topology>
    </subcellularLocation>
</comment>
<dbReference type="EMBL" id="AAZJ01000013">
    <property type="protein sequence ID" value="EDK13173.1"/>
    <property type="molecule type" value="Genomic_DNA"/>
</dbReference>
<evidence type="ECO:0000259" key="8">
    <source>
        <dbReference type="Pfam" id="PF06738"/>
    </source>
</evidence>
<feature type="domain" description="Threonine/serine exporter-like N-terminal" evidence="8">
    <location>
        <begin position="11"/>
        <end position="248"/>
    </location>
</feature>
<feature type="transmembrane region" description="Helical" evidence="7">
    <location>
        <begin position="273"/>
        <end position="289"/>
    </location>
</feature>
<reference evidence="10 11" key="1">
    <citation type="journal article" date="2007" name="Genome Biol.">
        <title>Characterization and modeling of the Haemophilus influenzae core and supragenomes based on the complete genomic sequences of Rd and 12 clinical nontypeable strains.</title>
        <authorList>
            <person name="Hogg J.S."/>
            <person name="Hu F.Z."/>
            <person name="Janto B."/>
            <person name="Boissy R."/>
            <person name="Hayes J."/>
            <person name="Keefe R."/>
            <person name="Post J.C."/>
            <person name="Ehrlich G.D."/>
        </authorList>
    </citation>
    <scope>NUCLEOTIDE SEQUENCE [LARGE SCALE GENOMIC DNA]</scope>
    <source>
        <strain evidence="10 11">22.4-21</strain>
    </source>
</reference>
<sequence>MEHEYQRAVTRVCVQTALLLLQHGAESTVVVQMAQRLGVALGVESVECALTANAVVLTTLSDNHCITTARKNTDKGINMQMVTDVQRIVIAVEHHLYELEIAQRKLDQLKPLKYNRWLVVFMIGLSCAAFAHLSGGDWIICSITFVAAAIAMFVRQEFSKRHYNPLIVFSITSFVASLISGVSLKYNLGNDPQIALASSVLLLVPGFPLINSLADILKGYVNMGLGRWTIATVLTFGACLGIVFALSLLHITTWGIKMLLDITIFILKLLDDMLFAAIPAVGFALVFNVPPKALKYCAILAALGHVTRTLLLHINMPIVFATFFATCVIGFLGVHLSHRYLAHPKAFTVAAIIPMIPGIHAYKAMISMVQIHHFGFSDALFEQMISSFYSYQFLS</sequence>
<dbReference type="Proteomes" id="UP000005596">
    <property type="component" value="Unassembled WGS sequence"/>
</dbReference>
<feature type="transmembrane region" description="Helical" evidence="7">
    <location>
        <begin position="346"/>
        <end position="362"/>
    </location>
</feature>
<evidence type="ECO:0000256" key="3">
    <source>
        <dbReference type="ARBA" id="ARBA00022692"/>
    </source>
</evidence>
<feature type="transmembrane region" description="Helical" evidence="7">
    <location>
        <begin position="194"/>
        <end position="216"/>
    </location>
</feature>
<keyword evidence="5 7" id="KW-0472">Membrane</keyword>
<keyword evidence="3 7" id="KW-0812">Transmembrane</keyword>
<keyword evidence="2" id="KW-1003">Cell membrane</keyword>
<evidence type="ECO:0000256" key="4">
    <source>
        <dbReference type="ARBA" id="ARBA00022989"/>
    </source>
</evidence>
<name>A4P085_HAEIF</name>
<dbReference type="AlphaFoldDB" id="A4P085"/>
<evidence type="ECO:0000256" key="6">
    <source>
        <dbReference type="ARBA" id="ARBA00034125"/>
    </source>
</evidence>
<dbReference type="GO" id="GO:0022857">
    <property type="term" value="F:transmembrane transporter activity"/>
    <property type="evidence" value="ECO:0007669"/>
    <property type="project" value="InterPro"/>
</dbReference>
<dbReference type="GO" id="GO:0005886">
    <property type="term" value="C:plasma membrane"/>
    <property type="evidence" value="ECO:0007669"/>
    <property type="project" value="UniProtKB-SubCell"/>
</dbReference>
<organism evidence="10 11">
    <name type="scientific">Haemophilus influenzae 22.4-21</name>
    <dbReference type="NCBI Taxonomy" id="375063"/>
    <lineage>
        <taxon>Bacteria</taxon>
        <taxon>Pseudomonadati</taxon>
        <taxon>Pseudomonadota</taxon>
        <taxon>Gammaproteobacteria</taxon>
        <taxon>Pasteurellales</taxon>
        <taxon>Pasteurellaceae</taxon>
        <taxon>Haemophilus</taxon>
    </lineage>
</organism>
<evidence type="ECO:0000256" key="7">
    <source>
        <dbReference type="SAM" id="Phobius"/>
    </source>
</evidence>
<feature type="transmembrane region" description="Helical" evidence="7">
    <location>
        <begin position="310"/>
        <end position="334"/>
    </location>
</feature>
<accession>A4P085</accession>
<feature type="transmembrane region" description="Helical" evidence="7">
    <location>
        <begin position="166"/>
        <end position="188"/>
    </location>
</feature>
<evidence type="ECO:0000256" key="2">
    <source>
        <dbReference type="ARBA" id="ARBA00022475"/>
    </source>
</evidence>
<evidence type="ECO:0000313" key="11">
    <source>
        <dbReference type="Proteomes" id="UP000005596"/>
    </source>
</evidence>
<dbReference type="BioCyc" id="HINF375063:G119K-1910-MONOMER"/>
<dbReference type="GO" id="GO:0015744">
    <property type="term" value="P:succinate transport"/>
    <property type="evidence" value="ECO:0007669"/>
    <property type="project" value="TreeGrafter"/>
</dbReference>
<feature type="domain" description="Threonine/Serine exporter ThrE" evidence="9">
    <location>
        <begin position="272"/>
        <end position="383"/>
    </location>
</feature>
<proteinExistence type="inferred from homology"/>
<dbReference type="InterPro" id="IPR010619">
    <property type="entry name" value="ThrE-like_N"/>
</dbReference>
<dbReference type="Pfam" id="PF06738">
    <property type="entry name" value="ThrE"/>
    <property type="match status" value="1"/>
</dbReference>
<keyword evidence="4 7" id="KW-1133">Transmembrane helix</keyword>